<dbReference type="Proteomes" id="UP000294737">
    <property type="component" value="Unassembled WGS sequence"/>
</dbReference>
<evidence type="ECO:0000256" key="5">
    <source>
        <dbReference type="ARBA" id="ARBA00093797"/>
    </source>
</evidence>
<dbReference type="GO" id="GO:0044781">
    <property type="term" value="P:bacterial-type flagellum organization"/>
    <property type="evidence" value="ECO:0007669"/>
    <property type="project" value="UniProtKB-KW"/>
</dbReference>
<keyword evidence="6" id="KW-0282">Flagellum</keyword>
<name>A0A4R6GIU9_9BURK</name>
<keyword evidence="4" id="KW-0143">Chaperone</keyword>
<evidence type="ECO:0000256" key="4">
    <source>
        <dbReference type="ARBA" id="ARBA00023186"/>
    </source>
</evidence>
<keyword evidence="2" id="KW-0963">Cytoplasm</keyword>
<evidence type="ECO:0000256" key="1">
    <source>
        <dbReference type="ARBA" id="ARBA00004514"/>
    </source>
</evidence>
<organism evidence="6 7">
    <name type="scientific">Herminiimonas fonticola</name>
    <dbReference type="NCBI Taxonomy" id="303380"/>
    <lineage>
        <taxon>Bacteria</taxon>
        <taxon>Pseudomonadati</taxon>
        <taxon>Pseudomonadota</taxon>
        <taxon>Betaproteobacteria</taxon>
        <taxon>Burkholderiales</taxon>
        <taxon>Oxalobacteraceae</taxon>
        <taxon>Herminiimonas</taxon>
    </lineage>
</organism>
<keyword evidence="6" id="KW-0969">Cilium</keyword>
<gene>
    <name evidence="6" type="ORF">EV677_1477</name>
</gene>
<evidence type="ECO:0000313" key="7">
    <source>
        <dbReference type="Proteomes" id="UP000294737"/>
    </source>
</evidence>
<accession>A0A4R6GIU9</accession>
<reference evidence="6 7" key="1">
    <citation type="submission" date="2019-03" db="EMBL/GenBank/DDBJ databases">
        <title>Genomic Encyclopedia of Type Strains, Phase IV (KMG-IV): sequencing the most valuable type-strain genomes for metagenomic binning, comparative biology and taxonomic classification.</title>
        <authorList>
            <person name="Goeker M."/>
        </authorList>
    </citation>
    <scope>NUCLEOTIDE SEQUENCE [LARGE SCALE GENOMIC DNA]</scope>
    <source>
        <strain evidence="6 7">DSM 18555</strain>
    </source>
</reference>
<dbReference type="AlphaFoldDB" id="A0A4R6GIU9"/>
<dbReference type="InterPro" id="IPR008622">
    <property type="entry name" value="FliT"/>
</dbReference>
<dbReference type="EMBL" id="SNWF01000004">
    <property type="protein sequence ID" value="TDN94916.1"/>
    <property type="molecule type" value="Genomic_DNA"/>
</dbReference>
<dbReference type="RefSeq" id="WP_421800985.1">
    <property type="nucleotide sequence ID" value="NZ_PTLZ01000001.1"/>
</dbReference>
<protein>
    <recommendedName>
        <fullName evidence="5">Flagellar protein FliT</fullName>
    </recommendedName>
</protein>
<keyword evidence="6" id="KW-0966">Cell projection</keyword>
<dbReference type="Gene3D" id="1.20.58.380">
    <property type="entry name" value="Flagellar protein flit"/>
    <property type="match status" value="1"/>
</dbReference>
<evidence type="ECO:0000256" key="2">
    <source>
        <dbReference type="ARBA" id="ARBA00022490"/>
    </source>
</evidence>
<proteinExistence type="predicted"/>
<comment type="subcellular location">
    <subcellularLocation>
        <location evidence="1">Cytoplasm</location>
        <location evidence="1">Cytosol</location>
    </subcellularLocation>
</comment>
<evidence type="ECO:0000256" key="3">
    <source>
        <dbReference type="ARBA" id="ARBA00022795"/>
    </source>
</evidence>
<comment type="caution">
    <text evidence="6">The sequence shown here is derived from an EMBL/GenBank/DDBJ whole genome shotgun (WGS) entry which is preliminary data.</text>
</comment>
<keyword evidence="3" id="KW-1005">Bacterial flagellum biogenesis</keyword>
<dbReference type="Pfam" id="PF05400">
    <property type="entry name" value="FliT"/>
    <property type="match status" value="1"/>
</dbReference>
<evidence type="ECO:0000313" key="6">
    <source>
        <dbReference type="EMBL" id="TDN94916.1"/>
    </source>
</evidence>
<sequence>MMNEQEVIYLYENVATITDQMLAAARVGDWEKLATLESRCADQVNILKTGESPVPLTGVSRERKVAIIKKILADDKEIRNITEPWMNKLSMMINSTGTERKLNRAYGANQTG</sequence>
<keyword evidence="7" id="KW-1185">Reference proteome</keyword>